<accession>A0ABT0MUX2</accession>
<dbReference type="EMBL" id="JAKPBZ010000112">
    <property type="protein sequence ID" value="MCL2893630.1"/>
    <property type="molecule type" value="Genomic_DNA"/>
</dbReference>
<reference evidence="4 5" key="1">
    <citation type="submission" date="2022-02" db="EMBL/GenBank/DDBJ databases">
        <title>Description of Brenneria tiliae sp. nov. isolated from symptomatic Tilia x moltkei and Tilia x europaea trees in the UK.</title>
        <authorList>
            <person name="Kile H."/>
        </authorList>
    </citation>
    <scope>NUCLEOTIDE SEQUENCE [LARGE SCALE GENOMIC DNA]</scope>
    <source>
        <strain evidence="4 5">MC1SB4.1</strain>
    </source>
</reference>
<protein>
    <submittedName>
        <fullName evidence="4">N-acetyltransferase</fullName>
        <ecNumber evidence="4">2.3.1.-</ecNumber>
    </submittedName>
</protein>
<keyword evidence="1 4" id="KW-0808">Transferase</keyword>
<dbReference type="PANTHER" id="PTHR43800:SF1">
    <property type="entry name" value="PEPTIDYL-LYSINE N-ACETYLTRANSFERASE YJAB"/>
    <property type="match status" value="1"/>
</dbReference>
<dbReference type="Gene3D" id="3.40.630.30">
    <property type="match status" value="1"/>
</dbReference>
<dbReference type="EC" id="2.3.1.-" evidence="4"/>
<dbReference type="NCBIfam" id="NF007853">
    <property type="entry name" value="PRK10562.1"/>
    <property type="match status" value="1"/>
</dbReference>
<dbReference type="InterPro" id="IPR000182">
    <property type="entry name" value="GNAT_dom"/>
</dbReference>
<evidence type="ECO:0000313" key="5">
    <source>
        <dbReference type="Proteomes" id="UP001203069"/>
    </source>
</evidence>
<dbReference type="GO" id="GO:0016746">
    <property type="term" value="F:acyltransferase activity"/>
    <property type="evidence" value="ECO:0007669"/>
    <property type="project" value="UniProtKB-KW"/>
</dbReference>
<dbReference type="PANTHER" id="PTHR43800">
    <property type="entry name" value="PEPTIDYL-LYSINE N-ACETYLTRANSFERASE YJAB"/>
    <property type="match status" value="1"/>
</dbReference>
<dbReference type="Proteomes" id="UP001203069">
    <property type="component" value="Unassembled WGS sequence"/>
</dbReference>
<organism evidence="4 5">
    <name type="scientific">Brenneria tiliae</name>
    <dbReference type="NCBI Taxonomy" id="2914984"/>
    <lineage>
        <taxon>Bacteria</taxon>
        <taxon>Pseudomonadati</taxon>
        <taxon>Pseudomonadota</taxon>
        <taxon>Gammaproteobacteria</taxon>
        <taxon>Enterobacterales</taxon>
        <taxon>Pectobacteriaceae</taxon>
        <taxon>Brenneria</taxon>
    </lineage>
</organism>
<dbReference type="PROSITE" id="PS51186">
    <property type="entry name" value="GNAT"/>
    <property type="match status" value="1"/>
</dbReference>
<sequence length="147" mass="17290">MIRAYRPQDLDPLMSLWLESTTLAHPFISADYWRESAPLVRDIYIPRSQTWIYQDRERMAGFISVLEGRFIGALFVRRHYYGQNIGAALIQYAQRQFSLLSLEVYQRNGRACAFYRKHGFVVVAENFNRETRATTLIMQWTGPFASR</sequence>
<name>A0ABT0MUX2_9GAMM</name>
<gene>
    <name evidence="4" type="ORF">MFP26_13160</name>
</gene>
<dbReference type="SUPFAM" id="SSF55729">
    <property type="entry name" value="Acyl-CoA N-acyltransferases (Nat)"/>
    <property type="match status" value="1"/>
</dbReference>
<evidence type="ECO:0000259" key="3">
    <source>
        <dbReference type="PROSITE" id="PS51186"/>
    </source>
</evidence>
<evidence type="ECO:0000256" key="2">
    <source>
        <dbReference type="ARBA" id="ARBA00023315"/>
    </source>
</evidence>
<comment type="caution">
    <text evidence="4">The sequence shown here is derived from an EMBL/GenBank/DDBJ whole genome shotgun (WGS) entry which is preliminary data.</text>
</comment>
<dbReference type="RefSeq" id="WP_249231675.1">
    <property type="nucleotide sequence ID" value="NZ_JAKPBZ010000112.1"/>
</dbReference>
<dbReference type="InterPro" id="IPR016181">
    <property type="entry name" value="Acyl_CoA_acyltransferase"/>
</dbReference>
<proteinExistence type="predicted"/>
<keyword evidence="5" id="KW-1185">Reference proteome</keyword>
<evidence type="ECO:0000256" key="1">
    <source>
        <dbReference type="ARBA" id="ARBA00022679"/>
    </source>
</evidence>
<evidence type="ECO:0000313" key="4">
    <source>
        <dbReference type="EMBL" id="MCL2893630.1"/>
    </source>
</evidence>
<dbReference type="Pfam" id="PF13673">
    <property type="entry name" value="Acetyltransf_10"/>
    <property type="match status" value="1"/>
</dbReference>
<feature type="domain" description="N-acetyltransferase" evidence="3">
    <location>
        <begin position="1"/>
        <end position="143"/>
    </location>
</feature>
<keyword evidence="2 4" id="KW-0012">Acyltransferase</keyword>